<proteinExistence type="predicted"/>
<dbReference type="InterPro" id="IPR018958">
    <property type="entry name" value="Knr4/Smi1-like_dom"/>
</dbReference>
<dbReference type="RefSeq" id="WP_114074187.1">
    <property type="nucleotide sequence ID" value="NZ_CP029554.1"/>
</dbReference>
<dbReference type="Pfam" id="PF09346">
    <property type="entry name" value="SMI1_KNR4"/>
    <property type="match status" value="1"/>
</dbReference>
<dbReference type="Proteomes" id="UP000252038">
    <property type="component" value="Chromosome"/>
</dbReference>
<feature type="domain" description="Knr4/Smi1-like" evidence="1">
    <location>
        <begin position="8"/>
        <end position="141"/>
    </location>
</feature>
<evidence type="ECO:0000313" key="3">
    <source>
        <dbReference type="Proteomes" id="UP000252038"/>
    </source>
</evidence>
<dbReference type="KEGG" id="chrb:DK843_20290"/>
<dbReference type="InterPro" id="IPR037883">
    <property type="entry name" value="Knr4/Smi1-like_sf"/>
</dbReference>
<organism evidence="2 3">
    <name type="scientific">Chromobacterium phragmitis</name>
    <dbReference type="NCBI Taxonomy" id="2202141"/>
    <lineage>
        <taxon>Bacteria</taxon>
        <taxon>Pseudomonadati</taxon>
        <taxon>Pseudomonadota</taxon>
        <taxon>Betaproteobacteria</taxon>
        <taxon>Neisseriales</taxon>
        <taxon>Chromobacteriaceae</taxon>
        <taxon>Chromobacterium</taxon>
    </lineage>
</organism>
<dbReference type="SMART" id="SM00860">
    <property type="entry name" value="SMI1_KNR4"/>
    <property type="match status" value="1"/>
</dbReference>
<evidence type="ECO:0000259" key="1">
    <source>
        <dbReference type="SMART" id="SM00860"/>
    </source>
</evidence>
<protein>
    <submittedName>
        <fullName evidence="2">SMI1/KNR4 family protein</fullName>
    </submittedName>
</protein>
<dbReference type="Gene3D" id="3.40.1580.10">
    <property type="entry name" value="SMI1/KNR4-like"/>
    <property type="match status" value="1"/>
</dbReference>
<dbReference type="EMBL" id="CP029554">
    <property type="protein sequence ID" value="AXE36426.1"/>
    <property type="molecule type" value="Genomic_DNA"/>
</dbReference>
<reference evidence="2 3" key="1">
    <citation type="submission" date="2018-05" db="EMBL/GenBank/DDBJ databases">
        <title>Genome sequencing, assembly and analysis of the novel insecticidal bacterium, Chromobacterium phragmitis.</title>
        <authorList>
            <person name="Sparks M.E."/>
            <person name="Blackburn M.B."/>
            <person name="Gundersen-Rindal D.E."/>
        </authorList>
    </citation>
    <scope>NUCLEOTIDE SEQUENCE [LARGE SCALE GENOMIC DNA]</scope>
    <source>
        <strain evidence="2">IIBBL 274-1</strain>
    </source>
</reference>
<name>A0A344UMC8_9NEIS</name>
<dbReference type="AlphaFoldDB" id="A0A344UMC8"/>
<accession>A0A344UMC8</accession>
<evidence type="ECO:0000313" key="2">
    <source>
        <dbReference type="EMBL" id="AXE36426.1"/>
    </source>
</evidence>
<gene>
    <name evidence="2" type="ORF">DK843_20290</name>
</gene>
<sequence>MTIKAFGQATPSQVLSLENAINAPLPADYKDFLLKTNGAELHNALINPENLNEEIALDVLFGFQSDENLDILFWLNEYKDEIPERSLLIGSDPGSNLILMIPHGEDQGLYYWDHTHFFSDSSEENGNTYYICDSFQSLLEVIS</sequence>
<dbReference type="SUPFAM" id="SSF160631">
    <property type="entry name" value="SMI1/KNR4-like"/>
    <property type="match status" value="1"/>
</dbReference>